<feature type="transmembrane region" description="Helical" evidence="1">
    <location>
        <begin position="20"/>
        <end position="39"/>
    </location>
</feature>
<evidence type="ECO:0008006" key="4">
    <source>
        <dbReference type="Google" id="ProtNLM"/>
    </source>
</evidence>
<sequence>MKALRRFSPDRGSTTIEAILVVWCIVIVLAAVIYSFLIMNQRVLLASIASKAAQQGVEVWLDEARSMEDGFLDTTRRTGLKSLYSQLTDGMLFRGGEYEEFLDAGTINGNSPAAEGDIKVLKIRNCVVRDMKKGLLKPLSTYMKVEFKNILIQREIKVTLQQEISIPLGGIKAIFDGKSTLTLVAVGTADVSEPAEYIRNIDLLAEYSSKGFKASGISAKLEQLKERFK</sequence>
<dbReference type="OrthoDB" id="1739072at2"/>
<dbReference type="EMBL" id="QPJT01000034">
    <property type="protein sequence ID" value="RCX09601.1"/>
    <property type="molecule type" value="Genomic_DNA"/>
</dbReference>
<keyword evidence="3" id="KW-1185">Reference proteome</keyword>
<proteinExistence type="predicted"/>
<dbReference type="RefSeq" id="WP_114299742.1">
    <property type="nucleotide sequence ID" value="NZ_QPJT01000034.1"/>
</dbReference>
<protein>
    <recommendedName>
        <fullName evidence="4">TadE-like protein</fullName>
    </recommendedName>
</protein>
<dbReference type="AlphaFoldDB" id="A0A369AKA8"/>
<evidence type="ECO:0000313" key="3">
    <source>
        <dbReference type="Proteomes" id="UP000253034"/>
    </source>
</evidence>
<organism evidence="2 3">
    <name type="scientific">Anaerobacterium chartisolvens</name>
    <dbReference type="NCBI Taxonomy" id="1297424"/>
    <lineage>
        <taxon>Bacteria</taxon>
        <taxon>Bacillati</taxon>
        <taxon>Bacillota</taxon>
        <taxon>Clostridia</taxon>
        <taxon>Eubacteriales</taxon>
        <taxon>Oscillospiraceae</taxon>
        <taxon>Anaerobacterium</taxon>
    </lineage>
</organism>
<name>A0A369AKA8_9FIRM</name>
<dbReference type="Proteomes" id="UP000253034">
    <property type="component" value="Unassembled WGS sequence"/>
</dbReference>
<accession>A0A369AKA8</accession>
<gene>
    <name evidence="2" type="ORF">DFR58_1345</name>
</gene>
<keyword evidence="1" id="KW-0472">Membrane</keyword>
<evidence type="ECO:0000256" key="1">
    <source>
        <dbReference type="SAM" id="Phobius"/>
    </source>
</evidence>
<evidence type="ECO:0000313" key="2">
    <source>
        <dbReference type="EMBL" id="RCX09601.1"/>
    </source>
</evidence>
<keyword evidence="1" id="KW-0812">Transmembrane</keyword>
<comment type="caution">
    <text evidence="2">The sequence shown here is derived from an EMBL/GenBank/DDBJ whole genome shotgun (WGS) entry which is preliminary data.</text>
</comment>
<reference evidence="2 3" key="1">
    <citation type="submission" date="2018-07" db="EMBL/GenBank/DDBJ databases">
        <title>Genomic Encyclopedia of Type Strains, Phase IV (KMG-IV): sequencing the most valuable type-strain genomes for metagenomic binning, comparative biology and taxonomic classification.</title>
        <authorList>
            <person name="Goeker M."/>
        </authorList>
    </citation>
    <scope>NUCLEOTIDE SEQUENCE [LARGE SCALE GENOMIC DNA]</scope>
    <source>
        <strain evidence="2 3">DSM 27016</strain>
    </source>
</reference>
<keyword evidence="1" id="KW-1133">Transmembrane helix</keyword>